<dbReference type="InterPro" id="IPR035979">
    <property type="entry name" value="RBD_domain_sf"/>
</dbReference>
<dbReference type="InterPro" id="IPR051945">
    <property type="entry name" value="RRM_MRD1_RNA_proc_ribogen"/>
</dbReference>
<dbReference type="CDD" id="cd00590">
    <property type="entry name" value="RRM_SF"/>
    <property type="match status" value="1"/>
</dbReference>
<organism evidence="8 9">
    <name type="scientific">Rhodotorula diobovata</name>
    <dbReference type="NCBI Taxonomy" id="5288"/>
    <lineage>
        <taxon>Eukaryota</taxon>
        <taxon>Fungi</taxon>
        <taxon>Dikarya</taxon>
        <taxon>Basidiomycota</taxon>
        <taxon>Pucciniomycotina</taxon>
        <taxon>Microbotryomycetes</taxon>
        <taxon>Sporidiobolales</taxon>
        <taxon>Sporidiobolaceae</taxon>
        <taxon>Rhodotorula</taxon>
    </lineage>
</organism>
<keyword evidence="2" id="KW-0677">Repeat</keyword>
<feature type="compositionally biased region" description="Acidic residues" evidence="6">
    <location>
        <begin position="1051"/>
        <end position="1065"/>
    </location>
</feature>
<dbReference type="OrthoDB" id="267048at2759"/>
<dbReference type="GO" id="GO:0003729">
    <property type="term" value="F:mRNA binding"/>
    <property type="evidence" value="ECO:0007669"/>
    <property type="project" value="TreeGrafter"/>
</dbReference>
<feature type="domain" description="RRM" evidence="7">
    <location>
        <begin position="105"/>
        <end position="236"/>
    </location>
</feature>
<dbReference type="Pfam" id="PF00076">
    <property type="entry name" value="RRM_1"/>
    <property type="match status" value="2"/>
</dbReference>
<dbReference type="PROSITE" id="PS50102">
    <property type="entry name" value="RRM"/>
    <property type="match status" value="3"/>
</dbReference>
<feature type="region of interest" description="Disordered" evidence="6">
    <location>
        <begin position="551"/>
        <end position="638"/>
    </location>
</feature>
<feature type="compositionally biased region" description="Basic and acidic residues" evidence="6">
    <location>
        <begin position="611"/>
        <end position="622"/>
    </location>
</feature>
<dbReference type="GO" id="GO:0005730">
    <property type="term" value="C:nucleolus"/>
    <property type="evidence" value="ECO:0007669"/>
    <property type="project" value="TreeGrafter"/>
</dbReference>
<evidence type="ECO:0000259" key="7">
    <source>
        <dbReference type="PROSITE" id="PS50102"/>
    </source>
</evidence>
<evidence type="ECO:0000313" key="9">
    <source>
        <dbReference type="Proteomes" id="UP000311382"/>
    </source>
</evidence>
<feature type="domain" description="RRM" evidence="7">
    <location>
        <begin position="637"/>
        <end position="721"/>
    </location>
</feature>
<keyword evidence="3 5" id="KW-0694">RNA-binding</keyword>
<sequence>MPAPKRYFDQDGGSRDEAPHKRSRGDGFQQRGRGRGGGSGGGGRGRGGARGGRGGFSDDRPKKEAFKPKEGWISAGLKAHADAAAESGKAKDGKAADADPLAHQTTLYLTNLPPTLTSPQLQLIFSSYAPVRAAFVVSTAQNSGAKTDEPSFAGSSANTISLKAGRDRTGKVASRGFGYVRFVLRADAEQCLAEWGTKEGVPRSAVRELELQEGLEGVEWDKVCGTNGIHMSWAKKKLREGEKPEGGEKKPKKEKKPVVAPVEGDEEAHGEAGEQKWRPGVWDHNAVRTVIVQGLPLPGEEGSTEGNEGDDETKEGDEGDESKMDVDAGADDAADADAAPAAKKGKLIDWKKALRQRAKKVGDVEDVKFPVRLASGEQVALVIMYTPRQAHDLMSKMNNHVFRGVIISAAIKSSWDLCQRQGRAKGGGRLLIRNLGFDVKVADLRTAFARFGPLHSITLPVDPATSKGRGFAFVYFVSRGHAEKALAAVNGTRVYAGMAAERIATEGGKEGKKKEVREKKKAEKTASGGGGGDKGRVVAVDWALSQEEWKKVQEGEKDGEEASGSDADEESGSGSEDDSEEDDEDEDSDMSPVPEDLEEDSDMSPEPVGAAERRKAEHKDDGLSDEGEEDKPQQKGTTLFVRNMSFEATEPELYDLFKAFGPVRYARIVYDPTTKRSRGTAFVCFWNDESAQAVLNESRALNEGSFGETSTKKTSLLMADPSSSTASRLTLHGRVLAAVPAVSKNDADKLREERDKKGAAKMDRRNLYLMREGVIFPSWAIAKTLSAADMDARQSSFDARKSLLRSNPSLYISRTRLSIRQIPLYVTDGMLKRLANHAIREFDRDVKAGVQKPLTSDELVTFVPDASGAKEPTWNKVERKKGIPLGKVRQSKILRQNDRVDPVTGLGRSKGYGFLELGTHADALKFLRWANANKEVNRLFRTWWREELDKMLEQVEKGEGKLGKGVKATEKDDRLKRLREKRKELEEEERVAQDKEAKREAAGRAATGEGGRSSKCLIIEFSIENAVTTKRRAEKAERAREKARRVKENGEPESDDEGASDEDEDASPRKAGKKGGKKGGAKGGKKRRADDDGGESAAGSPSKKRAKKAGKEDEADKPVKEGARIGGLIGRKRKEKKGGKR</sequence>
<feature type="compositionally biased region" description="Gly residues" evidence="6">
    <location>
        <begin position="35"/>
        <end position="55"/>
    </location>
</feature>
<feature type="region of interest" description="Disordered" evidence="6">
    <location>
        <begin position="235"/>
        <end position="279"/>
    </location>
</feature>
<feature type="region of interest" description="Disordered" evidence="6">
    <location>
        <begin position="1"/>
        <end position="73"/>
    </location>
</feature>
<evidence type="ECO:0000256" key="4">
    <source>
        <dbReference type="ARBA" id="ARBA00023242"/>
    </source>
</evidence>
<feature type="compositionally biased region" description="Basic and acidic residues" evidence="6">
    <location>
        <begin position="1034"/>
        <end position="1050"/>
    </location>
</feature>
<dbReference type="InterPro" id="IPR012677">
    <property type="entry name" value="Nucleotide-bd_a/b_plait_sf"/>
</dbReference>
<feature type="region of interest" description="Disordered" evidence="6">
    <location>
        <begin position="983"/>
        <end position="1011"/>
    </location>
</feature>
<dbReference type="InterPro" id="IPR000504">
    <property type="entry name" value="RRM_dom"/>
</dbReference>
<feature type="domain" description="RRM" evidence="7">
    <location>
        <begin position="428"/>
        <end position="521"/>
    </location>
</feature>
<dbReference type="SUPFAM" id="SSF54928">
    <property type="entry name" value="RNA-binding domain, RBD"/>
    <property type="match status" value="3"/>
</dbReference>
<feature type="compositionally biased region" description="Basic and acidic residues" evidence="6">
    <location>
        <begin position="1109"/>
        <end position="1123"/>
    </location>
</feature>
<accession>A0A5C5FTU1</accession>
<dbReference type="Gene3D" id="3.30.70.330">
    <property type="match status" value="4"/>
</dbReference>
<evidence type="ECO:0000256" key="3">
    <source>
        <dbReference type="ARBA" id="ARBA00022884"/>
    </source>
</evidence>
<dbReference type="InterPro" id="IPR034808">
    <property type="entry name" value="Nop4p_RRM3"/>
</dbReference>
<keyword evidence="4" id="KW-0539">Nucleus</keyword>
<feature type="compositionally biased region" description="Basic and acidic residues" evidence="6">
    <location>
        <begin position="267"/>
        <end position="277"/>
    </location>
</feature>
<feature type="region of interest" description="Disordered" evidence="6">
    <location>
        <begin position="294"/>
        <end position="326"/>
    </location>
</feature>
<dbReference type="STRING" id="5288.A0A5C5FTU1"/>
<protein>
    <submittedName>
        <fullName evidence="8">Ribosomal processing</fullName>
    </submittedName>
</protein>
<dbReference type="PANTHER" id="PTHR48039">
    <property type="entry name" value="RNA-BINDING MOTIF PROTEIN 14B"/>
    <property type="match status" value="1"/>
</dbReference>
<feature type="compositionally biased region" description="Acidic residues" evidence="6">
    <location>
        <begin position="557"/>
        <end position="603"/>
    </location>
</feature>
<dbReference type="AlphaFoldDB" id="A0A5C5FTU1"/>
<evidence type="ECO:0000256" key="2">
    <source>
        <dbReference type="ARBA" id="ARBA00022737"/>
    </source>
</evidence>
<comment type="subcellular location">
    <subcellularLocation>
        <location evidence="1">Nucleus</location>
    </subcellularLocation>
</comment>
<feature type="compositionally biased region" description="Basic and acidic residues" evidence="6">
    <location>
        <begin position="239"/>
        <end position="251"/>
    </location>
</feature>
<dbReference type="CDD" id="cd12676">
    <property type="entry name" value="RRM3_Nop4p"/>
    <property type="match status" value="1"/>
</dbReference>
<feature type="compositionally biased region" description="Basic and acidic residues" evidence="6">
    <location>
        <begin position="507"/>
        <end position="524"/>
    </location>
</feature>
<proteinExistence type="predicted"/>
<dbReference type="EMBL" id="SOZI01000077">
    <property type="protein sequence ID" value="TNY20075.1"/>
    <property type="molecule type" value="Genomic_DNA"/>
</dbReference>
<evidence type="ECO:0000256" key="6">
    <source>
        <dbReference type="SAM" id="MobiDB-lite"/>
    </source>
</evidence>
<feature type="compositionally biased region" description="Basic and acidic residues" evidence="6">
    <location>
        <begin position="1"/>
        <end position="20"/>
    </location>
</feature>
<reference evidence="8 9" key="1">
    <citation type="submission" date="2019-03" db="EMBL/GenBank/DDBJ databases">
        <title>Rhodosporidium diobovatum UCD-FST 08-225 genome sequencing, assembly, and annotation.</title>
        <authorList>
            <person name="Fakankun I.U."/>
            <person name="Fristensky B."/>
            <person name="Levin D.B."/>
        </authorList>
    </citation>
    <scope>NUCLEOTIDE SEQUENCE [LARGE SCALE GENOMIC DNA]</scope>
    <source>
        <strain evidence="8 9">UCD-FST 08-225</strain>
    </source>
</reference>
<evidence type="ECO:0000256" key="5">
    <source>
        <dbReference type="PROSITE-ProRule" id="PRU00176"/>
    </source>
</evidence>
<feature type="compositionally biased region" description="Basic residues" evidence="6">
    <location>
        <begin position="1070"/>
        <end position="1087"/>
    </location>
</feature>
<feature type="compositionally biased region" description="Basic and acidic residues" evidence="6">
    <location>
        <begin position="983"/>
        <end position="1002"/>
    </location>
</feature>
<evidence type="ECO:0000256" key="1">
    <source>
        <dbReference type="ARBA" id="ARBA00004123"/>
    </source>
</evidence>
<dbReference type="FunFam" id="3.30.70.330:FF:000406">
    <property type="entry name" value="Related to Nucleolar protein NOP4"/>
    <property type="match status" value="1"/>
</dbReference>
<feature type="region of interest" description="Disordered" evidence="6">
    <location>
        <begin position="507"/>
        <end position="536"/>
    </location>
</feature>
<name>A0A5C5FTU1_9BASI</name>
<comment type="caution">
    <text evidence="8">The sequence shown here is derived from an EMBL/GenBank/DDBJ whole genome shotgun (WGS) entry which is preliminary data.</text>
</comment>
<dbReference type="PANTHER" id="PTHR48039:SF5">
    <property type="entry name" value="RNA-BINDING PROTEIN 28"/>
    <property type="match status" value="1"/>
</dbReference>
<feature type="compositionally biased region" description="Acidic residues" evidence="6">
    <location>
        <begin position="307"/>
        <end position="320"/>
    </location>
</feature>
<feature type="compositionally biased region" description="Basic and acidic residues" evidence="6">
    <location>
        <begin position="56"/>
        <end position="70"/>
    </location>
</feature>
<dbReference type="Proteomes" id="UP000311382">
    <property type="component" value="Unassembled WGS sequence"/>
</dbReference>
<feature type="compositionally biased region" description="Basic residues" evidence="6">
    <location>
        <begin position="1130"/>
        <end position="1141"/>
    </location>
</feature>
<dbReference type="SMART" id="SM00360">
    <property type="entry name" value="RRM"/>
    <property type="match status" value="4"/>
</dbReference>
<feature type="region of interest" description="Disordered" evidence="6">
    <location>
        <begin position="1029"/>
        <end position="1141"/>
    </location>
</feature>
<evidence type="ECO:0000313" key="8">
    <source>
        <dbReference type="EMBL" id="TNY20075.1"/>
    </source>
</evidence>
<keyword evidence="9" id="KW-1185">Reference proteome</keyword>
<gene>
    <name evidence="8" type="ORF">DMC30DRAFT_398796</name>
</gene>